<dbReference type="GO" id="GO:0006351">
    <property type="term" value="P:DNA-templated transcription"/>
    <property type="evidence" value="ECO:0007669"/>
    <property type="project" value="TreeGrafter"/>
</dbReference>
<dbReference type="PROSITE" id="PS50931">
    <property type="entry name" value="HTH_LYSR"/>
    <property type="match status" value="1"/>
</dbReference>
<comment type="caution">
    <text evidence="6">The sequence shown here is derived from an EMBL/GenBank/DDBJ whole genome shotgun (WGS) entry which is preliminary data.</text>
</comment>
<dbReference type="Pfam" id="PF03466">
    <property type="entry name" value="LysR_substrate"/>
    <property type="match status" value="1"/>
</dbReference>
<dbReference type="AlphaFoldDB" id="A0A356LM65"/>
<dbReference type="InterPro" id="IPR005119">
    <property type="entry name" value="LysR_subst-bd"/>
</dbReference>
<evidence type="ECO:0000313" key="6">
    <source>
        <dbReference type="EMBL" id="HBP31818.1"/>
    </source>
</evidence>
<dbReference type="PANTHER" id="PTHR30537">
    <property type="entry name" value="HTH-TYPE TRANSCRIPTIONAL REGULATOR"/>
    <property type="match status" value="1"/>
</dbReference>
<keyword evidence="3" id="KW-0238">DNA-binding</keyword>
<dbReference type="Gene3D" id="1.10.10.10">
    <property type="entry name" value="Winged helix-like DNA-binding domain superfamily/Winged helix DNA-binding domain"/>
    <property type="match status" value="1"/>
</dbReference>
<proteinExistence type="inferred from homology"/>
<organism evidence="6 7">
    <name type="scientific">Advenella kashmirensis</name>
    <dbReference type="NCBI Taxonomy" id="310575"/>
    <lineage>
        <taxon>Bacteria</taxon>
        <taxon>Pseudomonadati</taxon>
        <taxon>Pseudomonadota</taxon>
        <taxon>Betaproteobacteria</taxon>
        <taxon>Burkholderiales</taxon>
        <taxon>Alcaligenaceae</taxon>
    </lineage>
</organism>
<dbReference type="GO" id="GO:0043565">
    <property type="term" value="F:sequence-specific DNA binding"/>
    <property type="evidence" value="ECO:0007669"/>
    <property type="project" value="TreeGrafter"/>
</dbReference>
<dbReference type="PANTHER" id="PTHR30537:SF71">
    <property type="entry name" value="TRANSCRIPTIONAL REGULATORY PROTEIN"/>
    <property type="match status" value="1"/>
</dbReference>
<comment type="similarity">
    <text evidence="1">Belongs to the LysR transcriptional regulatory family.</text>
</comment>
<evidence type="ECO:0000313" key="7">
    <source>
        <dbReference type="Proteomes" id="UP000264036"/>
    </source>
</evidence>
<keyword evidence="2" id="KW-0805">Transcription regulation</keyword>
<evidence type="ECO:0000256" key="3">
    <source>
        <dbReference type="ARBA" id="ARBA00023125"/>
    </source>
</evidence>
<dbReference type="Gene3D" id="3.40.190.290">
    <property type="match status" value="1"/>
</dbReference>
<protein>
    <submittedName>
        <fullName evidence="6">LysR family transcriptional regulator</fullName>
    </submittedName>
</protein>
<keyword evidence="4" id="KW-0804">Transcription</keyword>
<dbReference type="InterPro" id="IPR058163">
    <property type="entry name" value="LysR-type_TF_proteobact-type"/>
</dbReference>
<dbReference type="SUPFAM" id="SSF53850">
    <property type="entry name" value="Periplasmic binding protein-like II"/>
    <property type="match status" value="1"/>
</dbReference>
<evidence type="ECO:0000256" key="1">
    <source>
        <dbReference type="ARBA" id="ARBA00009437"/>
    </source>
</evidence>
<accession>A0A356LM65</accession>
<dbReference type="Pfam" id="PF00126">
    <property type="entry name" value="HTH_1"/>
    <property type="match status" value="1"/>
</dbReference>
<dbReference type="InterPro" id="IPR000847">
    <property type="entry name" value="LysR_HTH_N"/>
</dbReference>
<reference evidence="6 7" key="1">
    <citation type="journal article" date="2018" name="Nat. Biotechnol.">
        <title>A standardized bacterial taxonomy based on genome phylogeny substantially revises the tree of life.</title>
        <authorList>
            <person name="Parks D.H."/>
            <person name="Chuvochina M."/>
            <person name="Waite D.W."/>
            <person name="Rinke C."/>
            <person name="Skarshewski A."/>
            <person name="Chaumeil P.A."/>
            <person name="Hugenholtz P."/>
        </authorList>
    </citation>
    <scope>NUCLEOTIDE SEQUENCE [LARGE SCALE GENOMIC DNA]</scope>
    <source>
        <strain evidence="6">UBA10707</strain>
    </source>
</reference>
<dbReference type="SUPFAM" id="SSF46785">
    <property type="entry name" value="Winged helix' DNA-binding domain"/>
    <property type="match status" value="1"/>
</dbReference>
<dbReference type="InterPro" id="IPR036390">
    <property type="entry name" value="WH_DNA-bd_sf"/>
</dbReference>
<evidence type="ECO:0000256" key="2">
    <source>
        <dbReference type="ARBA" id="ARBA00023015"/>
    </source>
</evidence>
<evidence type="ECO:0000256" key="4">
    <source>
        <dbReference type="ARBA" id="ARBA00023163"/>
    </source>
</evidence>
<dbReference type="InterPro" id="IPR036388">
    <property type="entry name" value="WH-like_DNA-bd_sf"/>
</dbReference>
<name>A0A356LM65_9BURK</name>
<sequence>MRRACFTIQTPAITTFVNNIHMSSAPKGNKLVEMELFVATIEAGNFSLAARHFCMSPSAVSKAVARLEARLRVTLLNRSTRKLSLTPAGESFFHRSKCLLSELDDIEAGMTLDALPSGPLRINTNVPFGELILLPLVPLFQTQFPDITLNIDLTDDVVDMYDARVDVAIRAGQLSNSDLYARKLGQSPRVIVAAPAYLQKHGMPQQPEDLTRYHKLDLNLSRSFRGWRMEKDGQALQVSIDAQIKVNNGMSLKHLAMQGAGLARLTRFIVDKELQSGELVQVLDKYNSQESESFYAVFMGKRDLMPRRVAVFLDFLTEHTVLR</sequence>
<dbReference type="FunFam" id="1.10.10.10:FF:000001">
    <property type="entry name" value="LysR family transcriptional regulator"/>
    <property type="match status" value="1"/>
</dbReference>
<dbReference type="EMBL" id="DOEK01000046">
    <property type="protein sequence ID" value="HBP31818.1"/>
    <property type="molecule type" value="Genomic_DNA"/>
</dbReference>
<dbReference type="Proteomes" id="UP000264036">
    <property type="component" value="Unassembled WGS sequence"/>
</dbReference>
<evidence type="ECO:0000259" key="5">
    <source>
        <dbReference type="PROSITE" id="PS50931"/>
    </source>
</evidence>
<gene>
    <name evidence="6" type="ORF">DD666_20715</name>
</gene>
<dbReference type="GO" id="GO:0003700">
    <property type="term" value="F:DNA-binding transcription factor activity"/>
    <property type="evidence" value="ECO:0007669"/>
    <property type="project" value="InterPro"/>
</dbReference>
<feature type="domain" description="HTH lysR-type" evidence="5">
    <location>
        <begin position="34"/>
        <end position="86"/>
    </location>
</feature>